<sequence length="681" mass="76505">MLDVKGDKFFQEVDKIATLQHCGIAHSKRATTIARNVRHSLIGGSKQGHPHCNRSDTSSCYSSLMAGASPLMISSNVKLPLPDGYFPPVRLTSAEIEVYEQRVEIIMKNALAEYNLHEAMGARPDYGARWSIVGNVEHLTAIRESDPSRAVETSRIFGRVDGDYRNFIDFFYSDTAQQVFAVNQFMLGCAVDAAVLCNIHTKESNKPHQYLGMKWVCLQSSTLSRKRDMCFLEYLVYTKDLQGRNVGVRITLPLDLKECPPLPDKLKTRRTHSHTVTIVRPMREISDASHIFMTSEAEMYKGSGSSSIASFKKVMITLSSMALFADSKRISMHGMLDRKSWVPKKARSNCHVCTRKFSTTRRKQHCRLCGEVACRRCMTIRAAPMVDDSTSLYSRTFQVAKTVFCKVCMGKVRDLDVKSINSQYFDDKSSAWFADKTYNRSIIMACCSTQNEESSLSSLSPSNTSSARSNSPLQETKGGEERESLNLIGVDVTSSIDSEVQSETKTSMSSSLDDEMEVEVVERVDRALIDLRHLRTMAGAERVVQAVEEEEVRMMRESLAALDYKDVRLVELSPNEDSDSDYDFLSDRSASFPLMEEDEDDVIEILGDSSMTVSTARQVVSSPRKEIPINDGTLEHILFRSPRENITIDQRLQEQEVLLKRLVMAANSSAGYKPPSIRSQQ</sequence>
<evidence type="ECO:0000313" key="8">
    <source>
        <dbReference type="Proteomes" id="UP000294530"/>
    </source>
</evidence>
<feature type="region of interest" description="Disordered" evidence="5">
    <location>
        <begin position="454"/>
        <end position="484"/>
    </location>
</feature>
<dbReference type="PANTHER" id="PTHR13510:SF44">
    <property type="entry name" value="RABENOSYN-5"/>
    <property type="match status" value="1"/>
</dbReference>
<feature type="domain" description="FYVE-type" evidence="6">
    <location>
        <begin position="344"/>
        <end position="413"/>
    </location>
</feature>
<dbReference type="EMBL" id="SHOA02000002">
    <property type="protein sequence ID" value="TDH69236.1"/>
    <property type="molecule type" value="Genomic_DNA"/>
</dbReference>
<evidence type="ECO:0000256" key="4">
    <source>
        <dbReference type="PROSITE-ProRule" id="PRU00091"/>
    </source>
</evidence>
<dbReference type="Proteomes" id="UP000294530">
    <property type="component" value="Unassembled WGS sequence"/>
</dbReference>
<dbReference type="SUPFAM" id="SSF57903">
    <property type="entry name" value="FYVE/PHD zinc finger"/>
    <property type="match status" value="1"/>
</dbReference>
<name>A0A976FMP4_BRELC</name>
<organism evidence="7 8">
    <name type="scientific">Bremia lactucae</name>
    <name type="common">Lettuce downy mildew</name>
    <dbReference type="NCBI Taxonomy" id="4779"/>
    <lineage>
        <taxon>Eukaryota</taxon>
        <taxon>Sar</taxon>
        <taxon>Stramenopiles</taxon>
        <taxon>Oomycota</taxon>
        <taxon>Peronosporomycetes</taxon>
        <taxon>Peronosporales</taxon>
        <taxon>Peronosporaceae</taxon>
        <taxon>Bremia</taxon>
    </lineage>
</organism>
<evidence type="ECO:0000256" key="2">
    <source>
        <dbReference type="ARBA" id="ARBA00022771"/>
    </source>
</evidence>
<dbReference type="KEGG" id="blac:94352223"/>
<dbReference type="InterPro" id="IPR011011">
    <property type="entry name" value="Znf_FYVE_PHD"/>
</dbReference>
<dbReference type="InterPro" id="IPR000306">
    <property type="entry name" value="Znf_FYVE"/>
</dbReference>
<proteinExistence type="predicted"/>
<reference evidence="7 8" key="1">
    <citation type="journal article" date="2021" name="Genome Biol.">
        <title>AFLAP: assembly-free linkage analysis pipeline using k-mers from genome sequencing data.</title>
        <authorList>
            <person name="Fletcher K."/>
            <person name="Zhang L."/>
            <person name="Gil J."/>
            <person name="Han R."/>
            <person name="Cavanaugh K."/>
            <person name="Michelmore R."/>
        </authorList>
    </citation>
    <scope>NUCLEOTIDE SEQUENCE [LARGE SCALE GENOMIC DNA]</scope>
    <source>
        <strain evidence="7 8">SF5</strain>
    </source>
</reference>
<feature type="compositionally biased region" description="Low complexity" evidence="5">
    <location>
        <begin position="454"/>
        <end position="473"/>
    </location>
</feature>
<evidence type="ECO:0000313" key="7">
    <source>
        <dbReference type="EMBL" id="TDH69236.1"/>
    </source>
</evidence>
<keyword evidence="3" id="KW-0862">Zinc</keyword>
<keyword evidence="2 4" id="KW-0863">Zinc-finger</keyword>
<comment type="caution">
    <text evidence="7">The sequence shown here is derived from an EMBL/GenBank/DDBJ whole genome shotgun (WGS) entry which is preliminary data.</text>
</comment>
<dbReference type="InterPro" id="IPR052727">
    <property type="entry name" value="Rab4/Rab5_effector"/>
</dbReference>
<evidence type="ECO:0000259" key="6">
    <source>
        <dbReference type="PROSITE" id="PS50178"/>
    </source>
</evidence>
<gene>
    <name evidence="7" type="ORF">CCR75_008500</name>
</gene>
<dbReference type="GeneID" id="94352223"/>
<dbReference type="SMART" id="SM00064">
    <property type="entry name" value="FYVE"/>
    <property type="match status" value="1"/>
</dbReference>
<keyword evidence="1" id="KW-0479">Metal-binding</keyword>
<dbReference type="InterPro" id="IPR013083">
    <property type="entry name" value="Znf_RING/FYVE/PHD"/>
</dbReference>
<evidence type="ECO:0000256" key="1">
    <source>
        <dbReference type="ARBA" id="ARBA00022723"/>
    </source>
</evidence>
<protein>
    <recommendedName>
        <fullName evidence="6">FYVE-type domain-containing protein</fullName>
    </recommendedName>
</protein>
<evidence type="ECO:0000256" key="3">
    <source>
        <dbReference type="ARBA" id="ARBA00022833"/>
    </source>
</evidence>
<dbReference type="OrthoDB" id="79871at2759"/>
<dbReference type="PROSITE" id="PS50178">
    <property type="entry name" value="ZF_FYVE"/>
    <property type="match status" value="1"/>
</dbReference>
<evidence type="ECO:0000256" key="5">
    <source>
        <dbReference type="SAM" id="MobiDB-lite"/>
    </source>
</evidence>
<dbReference type="Gene3D" id="3.30.40.10">
    <property type="entry name" value="Zinc/RING finger domain, C3HC4 (zinc finger)"/>
    <property type="match status" value="1"/>
</dbReference>
<keyword evidence="8" id="KW-1185">Reference proteome</keyword>
<dbReference type="PANTHER" id="PTHR13510">
    <property type="entry name" value="FYVE-FINGER-CONTAINING RAB5 EFFECTOR PROTEIN RABENOSYN-5-RELATED"/>
    <property type="match status" value="1"/>
</dbReference>
<accession>A0A976FMP4</accession>
<dbReference type="RefSeq" id="XP_067818735.1">
    <property type="nucleotide sequence ID" value="XM_067966552.1"/>
</dbReference>
<dbReference type="InterPro" id="IPR017455">
    <property type="entry name" value="Znf_FYVE-rel"/>
</dbReference>
<dbReference type="AlphaFoldDB" id="A0A976FMP4"/>
<dbReference type="Pfam" id="PF01363">
    <property type="entry name" value="FYVE"/>
    <property type="match status" value="1"/>
</dbReference>
<dbReference type="GO" id="GO:0008270">
    <property type="term" value="F:zinc ion binding"/>
    <property type="evidence" value="ECO:0007669"/>
    <property type="project" value="UniProtKB-KW"/>
</dbReference>